<dbReference type="GO" id="GO:0006352">
    <property type="term" value="P:DNA-templated transcription initiation"/>
    <property type="evidence" value="ECO:0007669"/>
    <property type="project" value="InterPro"/>
</dbReference>
<organism evidence="8 9">
    <name type="scientific">Flavobacterium endophyticum</name>
    <dbReference type="NCBI Taxonomy" id="1540163"/>
    <lineage>
        <taxon>Bacteria</taxon>
        <taxon>Pseudomonadati</taxon>
        <taxon>Bacteroidota</taxon>
        <taxon>Flavobacteriia</taxon>
        <taxon>Flavobacteriales</taxon>
        <taxon>Flavobacteriaceae</taxon>
        <taxon>Flavobacterium</taxon>
    </lineage>
</organism>
<dbReference type="InterPro" id="IPR007627">
    <property type="entry name" value="RNA_pol_sigma70_r2"/>
</dbReference>
<comment type="similarity">
    <text evidence="1">Belongs to the sigma-70 factor family. ECF subfamily.</text>
</comment>
<protein>
    <submittedName>
        <fullName evidence="8">RNA polymerase sigma factor (Sigma-70 family)</fullName>
    </submittedName>
</protein>
<keyword evidence="9" id="KW-1185">Reference proteome</keyword>
<feature type="domain" description="RNA polymerase sigma factor 70 region 4 type 2" evidence="7">
    <location>
        <begin position="127"/>
        <end position="172"/>
    </location>
</feature>
<evidence type="ECO:0000256" key="5">
    <source>
        <dbReference type="ARBA" id="ARBA00023163"/>
    </source>
</evidence>
<evidence type="ECO:0000256" key="3">
    <source>
        <dbReference type="ARBA" id="ARBA00023082"/>
    </source>
</evidence>
<dbReference type="InterPro" id="IPR013324">
    <property type="entry name" value="RNA_pol_sigma_r3/r4-like"/>
</dbReference>
<dbReference type="InterPro" id="IPR039425">
    <property type="entry name" value="RNA_pol_sigma-70-like"/>
</dbReference>
<feature type="domain" description="RNA polymerase sigma-70 region 2" evidence="6">
    <location>
        <begin position="23"/>
        <end position="89"/>
    </location>
</feature>
<dbReference type="GO" id="GO:0016987">
    <property type="term" value="F:sigma factor activity"/>
    <property type="evidence" value="ECO:0007669"/>
    <property type="project" value="UniProtKB-KW"/>
</dbReference>
<dbReference type="SUPFAM" id="SSF88659">
    <property type="entry name" value="Sigma3 and sigma4 domains of RNA polymerase sigma factors"/>
    <property type="match status" value="1"/>
</dbReference>
<dbReference type="NCBIfam" id="TIGR02937">
    <property type="entry name" value="sigma70-ECF"/>
    <property type="match status" value="1"/>
</dbReference>
<dbReference type="Pfam" id="PF08281">
    <property type="entry name" value="Sigma70_r4_2"/>
    <property type="match status" value="1"/>
</dbReference>
<keyword evidence="4" id="KW-0238">DNA-binding</keyword>
<keyword evidence="5" id="KW-0804">Transcription</keyword>
<evidence type="ECO:0000313" key="9">
    <source>
        <dbReference type="Proteomes" id="UP000277579"/>
    </source>
</evidence>
<dbReference type="Proteomes" id="UP000277579">
    <property type="component" value="Unassembled WGS sequence"/>
</dbReference>
<comment type="caution">
    <text evidence="8">The sequence shown here is derived from an EMBL/GenBank/DDBJ whole genome shotgun (WGS) entry which is preliminary data.</text>
</comment>
<reference evidence="8 9" key="1">
    <citation type="submission" date="2018-10" db="EMBL/GenBank/DDBJ databases">
        <title>Genomic Encyclopedia of Archaeal and Bacterial Type Strains, Phase II (KMG-II): from individual species to whole genera.</title>
        <authorList>
            <person name="Goeker M."/>
        </authorList>
    </citation>
    <scope>NUCLEOTIDE SEQUENCE [LARGE SCALE GENOMIC DNA]</scope>
    <source>
        <strain evidence="8 9">DSM 29537</strain>
    </source>
</reference>
<evidence type="ECO:0000256" key="1">
    <source>
        <dbReference type="ARBA" id="ARBA00010641"/>
    </source>
</evidence>
<evidence type="ECO:0000259" key="7">
    <source>
        <dbReference type="Pfam" id="PF08281"/>
    </source>
</evidence>
<evidence type="ECO:0000259" key="6">
    <source>
        <dbReference type="Pfam" id="PF04542"/>
    </source>
</evidence>
<evidence type="ECO:0000256" key="2">
    <source>
        <dbReference type="ARBA" id="ARBA00023015"/>
    </source>
</evidence>
<dbReference type="Pfam" id="PF04542">
    <property type="entry name" value="Sigma70_r2"/>
    <property type="match status" value="1"/>
</dbReference>
<evidence type="ECO:0000313" key="8">
    <source>
        <dbReference type="EMBL" id="RKS26530.1"/>
    </source>
</evidence>
<dbReference type="InterPro" id="IPR013325">
    <property type="entry name" value="RNA_pol_sigma_r2"/>
</dbReference>
<dbReference type="PANTHER" id="PTHR43133:SF8">
    <property type="entry name" value="RNA POLYMERASE SIGMA FACTOR HI_1459-RELATED"/>
    <property type="match status" value="1"/>
</dbReference>
<dbReference type="InterPro" id="IPR013249">
    <property type="entry name" value="RNA_pol_sigma70_r4_t2"/>
</dbReference>
<dbReference type="RefSeq" id="WP_121375844.1">
    <property type="nucleotide sequence ID" value="NZ_RBLC01000001.1"/>
</dbReference>
<gene>
    <name evidence="8" type="ORF">CLV94_1591</name>
</gene>
<dbReference type="PANTHER" id="PTHR43133">
    <property type="entry name" value="RNA POLYMERASE ECF-TYPE SIGMA FACTO"/>
    <property type="match status" value="1"/>
</dbReference>
<dbReference type="InterPro" id="IPR036388">
    <property type="entry name" value="WH-like_DNA-bd_sf"/>
</dbReference>
<evidence type="ECO:0000256" key="4">
    <source>
        <dbReference type="ARBA" id="ARBA00023125"/>
    </source>
</evidence>
<keyword evidence="3" id="KW-0731">Sigma factor</keyword>
<proteinExistence type="inferred from homology"/>
<name>A0A495MMD5_9FLAO</name>
<dbReference type="AlphaFoldDB" id="A0A495MMD5"/>
<dbReference type="GO" id="GO:0003677">
    <property type="term" value="F:DNA binding"/>
    <property type="evidence" value="ECO:0007669"/>
    <property type="project" value="UniProtKB-KW"/>
</dbReference>
<keyword evidence="2" id="KW-0805">Transcription regulation</keyword>
<dbReference type="EMBL" id="RBLC01000001">
    <property type="protein sequence ID" value="RKS26530.1"/>
    <property type="molecule type" value="Genomic_DNA"/>
</dbReference>
<dbReference type="OrthoDB" id="665981at2"/>
<dbReference type="SUPFAM" id="SSF88946">
    <property type="entry name" value="Sigma2 domain of RNA polymerase sigma factors"/>
    <property type="match status" value="1"/>
</dbReference>
<dbReference type="InterPro" id="IPR014284">
    <property type="entry name" value="RNA_pol_sigma-70_dom"/>
</dbReference>
<sequence length="209" mass="24764">MKTPDQVLIERITNKDNAAFYEFYNRYAALLYRWAYNRVGSEEITEEITQEFWAQFWLHPQQIKTDASGNAKNYLLHFFTYRVLDYIRAHLSKKIVSNSGDDFDLLSRTLIYTHISEEIEEKEIYTLIDEIIATLPDLTQKVFNHRWRDDLSTEETAKLLDIDEKAVYNRMYVAIGAIREKVSLMLQEGDNMNKIKTINALAIWYSLMR</sequence>
<accession>A0A495MMD5</accession>
<dbReference type="Gene3D" id="1.10.1740.10">
    <property type="match status" value="1"/>
</dbReference>
<dbReference type="Gene3D" id="1.10.10.10">
    <property type="entry name" value="Winged helix-like DNA-binding domain superfamily/Winged helix DNA-binding domain"/>
    <property type="match status" value="1"/>
</dbReference>